<keyword evidence="3" id="KW-0963">Cytoplasm</keyword>
<dbReference type="Gene3D" id="1.10.510.10">
    <property type="entry name" value="Transferase(Phosphotransferase) domain 1"/>
    <property type="match status" value="1"/>
</dbReference>
<dbReference type="InterPro" id="IPR011009">
    <property type="entry name" value="Kinase-like_dom_sf"/>
</dbReference>
<keyword evidence="6 16" id="KW-0547">Nucleotide-binding</keyword>
<reference evidence="18 19" key="1">
    <citation type="submission" date="2022-05" db="EMBL/GenBank/DDBJ databases">
        <authorList>
            <consortium name="Genoscope - CEA"/>
            <person name="William W."/>
        </authorList>
    </citation>
    <scope>NUCLEOTIDE SEQUENCE [LARGE SCALE GENOMIC DNA]</scope>
</reference>
<gene>
    <name evidence="18" type="ORF">PLOB_00030908</name>
</gene>
<evidence type="ECO:0000256" key="7">
    <source>
        <dbReference type="ARBA" id="ARBA00022777"/>
    </source>
</evidence>
<evidence type="ECO:0000256" key="16">
    <source>
        <dbReference type="PROSITE-ProRule" id="PRU10141"/>
    </source>
</evidence>
<dbReference type="PROSITE" id="PS50011">
    <property type="entry name" value="PROTEIN_KINASE_DOM"/>
    <property type="match status" value="1"/>
</dbReference>
<dbReference type="SMART" id="SM00220">
    <property type="entry name" value="S_TKc"/>
    <property type="match status" value="1"/>
</dbReference>
<evidence type="ECO:0000256" key="15">
    <source>
        <dbReference type="ARBA" id="ARBA00051680"/>
    </source>
</evidence>
<comment type="catalytic activity">
    <reaction evidence="14">
        <text>L-threonyl-[protein] + ATP = O-phospho-L-threonyl-[protein] + ADP + H(+)</text>
        <dbReference type="Rhea" id="RHEA:46608"/>
        <dbReference type="Rhea" id="RHEA-COMP:11060"/>
        <dbReference type="Rhea" id="RHEA-COMP:11605"/>
        <dbReference type="ChEBI" id="CHEBI:15378"/>
        <dbReference type="ChEBI" id="CHEBI:30013"/>
        <dbReference type="ChEBI" id="CHEBI:30616"/>
        <dbReference type="ChEBI" id="CHEBI:61977"/>
        <dbReference type="ChEBI" id="CHEBI:456216"/>
        <dbReference type="EC" id="2.7.12.1"/>
    </reaction>
</comment>
<dbReference type="InterPro" id="IPR008271">
    <property type="entry name" value="Ser/Thr_kinase_AS"/>
</dbReference>
<comment type="caution">
    <text evidence="18">The sequence shown here is derived from an EMBL/GenBank/DDBJ whole genome shotgun (WGS) entry which is preliminary data.</text>
</comment>
<dbReference type="Proteomes" id="UP001159405">
    <property type="component" value="Unassembled WGS sequence"/>
</dbReference>
<keyword evidence="4" id="KW-0723">Serine/threonine-protein kinase</keyword>
<feature type="domain" description="Protein kinase" evidence="17">
    <location>
        <begin position="654"/>
        <end position="908"/>
    </location>
</feature>
<evidence type="ECO:0000256" key="2">
    <source>
        <dbReference type="ARBA" id="ARBA00013203"/>
    </source>
</evidence>
<accession>A0ABN8MTJ5</accession>
<comment type="catalytic activity">
    <reaction evidence="13">
        <text>L-seryl-[protein] + ATP = O-phospho-L-seryl-[protein] + ADP + H(+)</text>
        <dbReference type="Rhea" id="RHEA:17989"/>
        <dbReference type="Rhea" id="RHEA-COMP:9863"/>
        <dbReference type="Rhea" id="RHEA-COMP:11604"/>
        <dbReference type="ChEBI" id="CHEBI:15378"/>
        <dbReference type="ChEBI" id="CHEBI:29999"/>
        <dbReference type="ChEBI" id="CHEBI:30616"/>
        <dbReference type="ChEBI" id="CHEBI:83421"/>
        <dbReference type="ChEBI" id="CHEBI:456216"/>
        <dbReference type="EC" id="2.7.12.1"/>
    </reaction>
</comment>
<evidence type="ECO:0000256" key="11">
    <source>
        <dbReference type="ARBA" id="ARBA00041268"/>
    </source>
</evidence>
<organism evidence="18 19">
    <name type="scientific">Porites lobata</name>
    <dbReference type="NCBI Taxonomy" id="104759"/>
    <lineage>
        <taxon>Eukaryota</taxon>
        <taxon>Metazoa</taxon>
        <taxon>Cnidaria</taxon>
        <taxon>Anthozoa</taxon>
        <taxon>Hexacorallia</taxon>
        <taxon>Scleractinia</taxon>
        <taxon>Fungiina</taxon>
        <taxon>Poritidae</taxon>
        <taxon>Porites</taxon>
    </lineage>
</organism>
<evidence type="ECO:0000256" key="10">
    <source>
        <dbReference type="ARBA" id="ARBA00040421"/>
    </source>
</evidence>
<proteinExistence type="predicted"/>
<dbReference type="SUPFAM" id="SSF56112">
    <property type="entry name" value="Protein kinase-like (PK-like)"/>
    <property type="match status" value="1"/>
</dbReference>
<dbReference type="PANTHER" id="PTHR46392:SF1">
    <property type="entry name" value="DUAL SERINE_THREONINE AND TYROSINE PROTEIN KINASE"/>
    <property type="match status" value="1"/>
</dbReference>
<dbReference type="Pfam" id="PF00069">
    <property type="entry name" value="Pkinase"/>
    <property type="match status" value="1"/>
</dbReference>
<keyword evidence="19" id="KW-1185">Reference proteome</keyword>
<dbReference type="InterPro" id="IPR017441">
    <property type="entry name" value="Protein_kinase_ATP_BS"/>
</dbReference>
<keyword evidence="5" id="KW-0808">Transferase</keyword>
<evidence type="ECO:0000256" key="13">
    <source>
        <dbReference type="ARBA" id="ARBA00049003"/>
    </source>
</evidence>
<dbReference type="EC" id="2.7.12.1" evidence="2"/>
<evidence type="ECO:0000256" key="8">
    <source>
        <dbReference type="ARBA" id="ARBA00022840"/>
    </source>
</evidence>
<keyword evidence="7" id="KW-0418">Kinase</keyword>
<dbReference type="CDD" id="cd13975">
    <property type="entry name" value="PKc_Dusty"/>
    <property type="match status" value="1"/>
</dbReference>
<dbReference type="PROSITE" id="PS00108">
    <property type="entry name" value="PROTEIN_KINASE_ST"/>
    <property type="match status" value="1"/>
</dbReference>
<dbReference type="EMBL" id="CALNXK010000004">
    <property type="protein sequence ID" value="CAH3035656.1"/>
    <property type="molecule type" value="Genomic_DNA"/>
</dbReference>
<evidence type="ECO:0000313" key="18">
    <source>
        <dbReference type="EMBL" id="CAH3035656.1"/>
    </source>
</evidence>
<sequence>MAANLPYEISKFQEHSRLLKQIKRDTNRYFQEIQDSGQFSEDVLAAYFPENEYQSLARVCEKPPTIIVIGQTCFAKVCVINELLGEPVLPVVGELDSRTSWRMIRIKYGNISNVSLVLPDSFELAANLDAYEGSWECVPRADLELTEVERDDPAMASAVAEVSLNHPLLKAGAELVCSPSNQEGDVENIFRACCEDVLPIVLYAIEFDILTEKDKSELLQVKALAPDMAVFFVKCNRNPPAELTDSMTESGRNEVLDNLSEKDDGLAPGLVNVEKTVTGEEKSKTSKTRLFEQLCELKYLSLEENNDKLLDRGSQSTNSSILAATRPKSNLIEDFSLFPCFLLFVRQVLQYNVVWAATVLNEAHVRVLGMFITTAFNMARDMVITPRRLDYAREKEEDLYKALMESASRKQEEIKDLIHSAISSLTEQVLKEVEELKFEGVKLVADEELANPKDLQYCTTVIQELVLARINNSVAQGLISSVRYLQDNFVGTLKRCIESLEKMDLEGIHENGISATSSLRHVLDSAYQIEVTVRASSSLARLLWEKMKQAIQTLPGQAPPKVDGAWKRKVAQDMLTSLSETRLARHICSQFRLRLQRSHEAFATSLRILEAHHCGRLERTEEKRMRVRKCHAPKIARLALESTSLRDVVVFGMPQMGREVGRGQYGVVYSCERWAGHHPCAIKSVVPPDDKHWNDLALEFYYTRSIPKHSRIVSIVGSVIDYSYGGGSSPAVLLVMDRLQRDLYQGIKTGLNYRGRLLVALDVVEGIRFLHSQGLVHRDIKLKNVLLDARNRGKITDLGFCKPEAMMSGSIVGTPIHMAPELFSGRYDNSVDVYAFGILFWYICAGTVRLPLAFEQCASKDHLWSAVRRGVRPERLANFDDDCWTLMEACWSGDPSGRPLLGIIQPKLIEIIKRAETRRGNSVKQRQQSRSFHELEVL</sequence>
<protein>
    <recommendedName>
        <fullName evidence="10">Dual serine/threonine and tyrosine protein kinase</fullName>
        <ecNumber evidence="2">2.7.12.1</ecNumber>
    </recommendedName>
    <alternativeName>
        <fullName evidence="12">Dusty protein kinase</fullName>
    </alternativeName>
    <alternativeName>
        <fullName evidence="11">Receptor-interacting serine/threonine-protein kinase 5</fullName>
    </alternativeName>
</protein>
<dbReference type="InterPro" id="IPR000719">
    <property type="entry name" value="Prot_kinase_dom"/>
</dbReference>
<name>A0ABN8MTJ5_9CNID</name>
<dbReference type="PROSITE" id="PS00107">
    <property type="entry name" value="PROTEIN_KINASE_ATP"/>
    <property type="match status" value="1"/>
</dbReference>
<evidence type="ECO:0000256" key="14">
    <source>
        <dbReference type="ARBA" id="ARBA00049308"/>
    </source>
</evidence>
<evidence type="ECO:0000256" key="1">
    <source>
        <dbReference type="ARBA" id="ARBA00004496"/>
    </source>
</evidence>
<evidence type="ECO:0000313" key="19">
    <source>
        <dbReference type="Proteomes" id="UP001159405"/>
    </source>
</evidence>
<evidence type="ECO:0000256" key="3">
    <source>
        <dbReference type="ARBA" id="ARBA00022490"/>
    </source>
</evidence>
<evidence type="ECO:0000256" key="9">
    <source>
        <dbReference type="ARBA" id="ARBA00023137"/>
    </source>
</evidence>
<evidence type="ECO:0000259" key="17">
    <source>
        <dbReference type="PROSITE" id="PS50011"/>
    </source>
</evidence>
<keyword evidence="8 16" id="KW-0067">ATP-binding</keyword>
<dbReference type="PANTHER" id="PTHR46392">
    <property type="entry name" value="DUAL SERINE/THREONINE AND TYROSINE PROTEIN KINASE"/>
    <property type="match status" value="1"/>
</dbReference>
<feature type="binding site" evidence="16">
    <location>
        <position position="683"/>
    </location>
    <ligand>
        <name>ATP</name>
        <dbReference type="ChEBI" id="CHEBI:30616"/>
    </ligand>
</feature>
<evidence type="ECO:0000256" key="6">
    <source>
        <dbReference type="ARBA" id="ARBA00022741"/>
    </source>
</evidence>
<dbReference type="InterPro" id="IPR051302">
    <property type="entry name" value="Dual_SerThr-Tyr_Kinase"/>
</dbReference>
<evidence type="ECO:0000256" key="12">
    <source>
        <dbReference type="ARBA" id="ARBA00042638"/>
    </source>
</evidence>
<keyword evidence="9" id="KW-0829">Tyrosine-protein kinase</keyword>
<comment type="subcellular location">
    <subcellularLocation>
        <location evidence="1">Cytoplasm</location>
    </subcellularLocation>
</comment>
<evidence type="ECO:0000256" key="4">
    <source>
        <dbReference type="ARBA" id="ARBA00022527"/>
    </source>
</evidence>
<evidence type="ECO:0000256" key="5">
    <source>
        <dbReference type="ARBA" id="ARBA00022679"/>
    </source>
</evidence>
<comment type="catalytic activity">
    <reaction evidence="15">
        <text>L-tyrosyl-[protein] + ATP = O-phospho-L-tyrosyl-[protein] + ADP + H(+)</text>
        <dbReference type="Rhea" id="RHEA:10596"/>
        <dbReference type="Rhea" id="RHEA-COMP:10136"/>
        <dbReference type="Rhea" id="RHEA-COMP:20101"/>
        <dbReference type="ChEBI" id="CHEBI:15378"/>
        <dbReference type="ChEBI" id="CHEBI:30616"/>
        <dbReference type="ChEBI" id="CHEBI:46858"/>
        <dbReference type="ChEBI" id="CHEBI:61978"/>
        <dbReference type="ChEBI" id="CHEBI:456216"/>
        <dbReference type="EC" id="2.7.12.1"/>
    </reaction>
</comment>